<accession>A0A0A8YHK3</accession>
<dbReference type="AlphaFoldDB" id="A0A0A8YHK3"/>
<feature type="region of interest" description="Disordered" evidence="1">
    <location>
        <begin position="1"/>
        <end position="23"/>
    </location>
</feature>
<evidence type="ECO:0000256" key="1">
    <source>
        <dbReference type="SAM" id="MobiDB-lite"/>
    </source>
</evidence>
<name>A0A0A8YHK3_ARUDO</name>
<organism evidence="2">
    <name type="scientific">Arundo donax</name>
    <name type="common">Giant reed</name>
    <name type="synonym">Donax arundinaceus</name>
    <dbReference type="NCBI Taxonomy" id="35708"/>
    <lineage>
        <taxon>Eukaryota</taxon>
        <taxon>Viridiplantae</taxon>
        <taxon>Streptophyta</taxon>
        <taxon>Embryophyta</taxon>
        <taxon>Tracheophyta</taxon>
        <taxon>Spermatophyta</taxon>
        <taxon>Magnoliopsida</taxon>
        <taxon>Liliopsida</taxon>
        <taxon>Poales</taxon>
        <taxon>Poaceae</taxon>
        <taxon>PACMAD clade</taxon>
        <taxon>Arundinoideae</taxon>
        <taxon>Arundineae</taxon>
        <taxon>Arundo</taxon>
    </lineage>
</organism>
<dbReference type="EMBL" id="GBRH01272419">
    <property type="protein sequence ID" value="JAD25476.1"/>
    <property type="molecule type" value="Transcribed_RNA"/>
</dbReference>
<reference evidence="2" key="2">
    <citation type="journal article" date="2015" name="Data Brief">
        <title>Shoot transcriptome of the giant reed, Arundo donax.</title>
        <authorList>
            <person name="Barrero R.A."/>
            <person name="Guerrero F.D."/>
            <person name="Moolhuijzen P."/>
            <person name="Goolsby J.A."/>
            <person name="Tidwell J."/>
            <person name="Bellgard S.E."/>
            <person name="Bellgard M.I."/>
        </authorList>
    </citation>
    <scope>NUCLEOTIDE SEQUENCE</scope>
    <source>
        <tissue evidence="2">Shoot tissue taken approximately 20 cm above the soil surface</tissue>
    </source>
</reference>
<protein>
    <submittedName>
        <fullName evidence="2">Uncharacterized protein</fullName>
    </submittedName>
</protein>
<evidence type="ECO:0000313" key="2">
    <source>
        <dbReference type="EMBL" id="JAD25476.1"/>
    </source>
</evidence>
<reference evidence="2" key="1">
    <citation type="submission" date="2014-09" db="EMBL/GenBank/DDBJ databases">
        <authorList>
            <person name="Magalhaes I.L.F."/>
            <person name="Oliveira U."/>
            <person name="Santos F.R."/>
            <person name="Vidigal T.H.D.A."/>
            <person name="Brescovit A.D."/>
            <person name="Santos A.J."/>
        </authorList>
    </citation>
    <scope>NUCLEOTIDE SEQUENCE</scope>
    <source>
        <tissue evidence="2">Shoot tissue taken approximately 20 cm above the soil surface</tissue>
    </source>
</reference>
<proteinExistence type="predicted"/>
<sequence length="23" mass="2607">MPPPRNHYPATTTTANTSRRHCP</sequence>